<dbReference type="EMBL" id="HBUE01245521">
    <property type="protein sequence ID" value="CAG6551835.1"/>
    <property type="molecule type" value="Transcribed_RNA"/>
</dbReference>
<evidence type="ECO:0000256" key="1">
    <source>
        <dbReference type="SAM" id="SignalP"/>
    </source>
</evidence>
<dbReference type="EMBL" id="HBUE01245516">
    <property type="protein sequence ID" value="CAG6551833.1"/>
    <property type="molecule type" value="Transcribed_RNA"/>
</dbReference>
<sequence>MLLLLLVVAIVASPNGSPTNGPGPTILLWSGRNPKASQLSCGGHRSRGRRRGGRRAGTDLLVNVGHFQAATDPPSRVVWSLDRFHRGPRALFFGSFFFHQTDTT</sequence>
<feature type="chain" id="PRO_5036428513" evidence="1">
    <location>
        <begin position="17"/>
        <end position="104"/>
    </location>
</feature>
<dbReference type="EMBL" id="HBUE01352620">
    <property type="protein sequence ID" value="CAG6604134.1"/>
    <property type="molecule type" value="Transcribed_RNA"/>
</dbReference>
<keyword evidence="1" id="KW-0732">Signal</keyword>
<dbReference type="AlphaFoldDB" id="A0A8D8PJM5"/>
<evidence type="ECO:0000313" key="2">
    <source>
        <dbReference type="EMBL" id="CAG6604134.1"/>
    </source>
</evidence>
<proteinExistence type="predicted"/>
<accession>A0A8D8PJM5</accession>
<feature type="signal peptide" evidence="1">
    <location>
        <begin position="1"/>
        <end position="16"/>
    </location>
</feature>
<name>A0A8D8PJM5_CULPI</name>
<organism evidence="2">
    <name type="scientific">Culex pipiens</name>
    <name type="common">House mosquito</name>
    <dbReference type="NCBI Taxonomy" id="7175"/>
    <lineage>
        <taxon>Eukaryota</taxon>
        <taxon>Metazoa</taxon>
        <taxon>Ecdysozoa</taxon>
        <taxon>Arthropoda</taxon>
        <taxon>Hexapoda</taxon>
        <taxon>Insecta</taxon>
        <taxon>Pterygota</taxon>
        <taxon>Neoptera</taxon>
        <taxon>Endopterygota</taxon>
        <taxon>Diptera</taxon>
        <taxon>Nematocera</taxon>
        <taxon>Culicoidea</taxon>
        <taxon>Culicidae</taxon>
        <taxon>Culicinae</taxon>
        <taxon>Culicini</taxon>
        <taxon>Culex</taxon>
        <taxon>Culex</taxon>
    </lineage>
</organism>
<dbReference type="EMBL" id="HBUE01352615">
    <property type="protein sequence ID" value="CAG6604132.1"/>
    <property type="molecule type" value="Transcribed_RNA"/>
</dbReference>
<protein>
    <submittedName>
        <fullName evidence="2">(northern house mosquito) hypothetical protein</fullName>
    </submittedName>
</protein>
<reference evidence="2" key="1">
    <citation type="submission" date="2021-05" db="EMBL/GenBank/DDBJ databases">
        <authorList>
            <person name="Alioto T."/>
            <person name="Alioto T."/>
            <person name="Gomez Garrido J."/>
        </authorList>
    </citation>
    <scope>NUCLEOTIDE SEQUENCE</scope>
</reference>